<sequence length="205" mass="21679">MRRTLLVVPALLLAAAGTGAAGCSADRESPERSAASGRATPTRAMITWVDAVCAADDDLQAKQGAVRVLAYSMVPRQPTRTEIVRLVAGARRDLQQSLTTFQKMDKGTVEGGDRLVAAYIAAVQDAVSAIKKLETTAKDSSVSHNVLLDVPGDLAGAITVAPAGTDLPTLRTRNAALDRAYRQADSCQHKHYRPARTSPKPTSTT</sequence>
<accession>A0A810L1L4</accession>
<evidence type="ECO:0000313" key="3">
    <source>
        <dbReference type="EMBL" id="BCJ28785.1"/>
    </source>
</evidence>
<keyword evidence="4" id="KW-1185">Reference proteome</keyword>
<feature type="region of interest" description="Disordered" evidence="1">
    <location>
        <begin position="21"/>
        <end position="40"/>
    </location>
</feature>
<dbReference type="KEGG" id="aser:Asera_28930"/>
<gene>
    <name evidence="3" type="ORF">Asera_28930</name>
</gene>
<evidence type="ECO:0000256" key="2">
    <source>
        <dbReference type="SAM" id="SignalP"/>
    </source>
</evidence>
<evidence type="ECO:0000256" key="1">
    <source>
        <dbReference type="SAM" id="MobiDB-lite"/>
    </source>
</evidence>
<feature type="chain" id="PRO_5032514767" description="Lipoprotein" evidence="2">
    <location>
        <begin position="21"/>
        <end position="205"/>
    </location>
</feature>
<proteinExistence type="predicted"/>
<reference evidence="3" key="1">
    <citation type="submission" date="2020-08" db="EMBL/GenBank/DDBJ databases">
        <title>Whole genome shotgun sequence of Actinocatenispora sera NBRC 101916.</title>
        <authorList>
            <person name="Komaki H."/>
            <person name="Tamura T."/>
        </authorList>
    </citation>
    <scope>NUCLEOTIDE SEQUENCE</scope>
    <source>
        <strain evidence="3">NBRC 101916</strain>
    </source>
</reference>
<evidence type="ECO:0008006" key="5">
    <source>
        <dbReference type="Google" id="ProtNLM"/>
    </source>
</evidence>
<dbReference type="EMBL" id="AP023354">
    <property type="protein sequence ID" value="BCJ28785.1"/>
    <property type="molecule type" value="Genomic_DNA"/>
</dbReference>
<dbReference type="RefSeq" id="WP_157035071.1">
    <property type="nucleotide sequence ID" value="NZ_AP023354.1"/>
</dbReference>
<feature type="region of interest" description="Disordered" evidence="1">
    <location>
        <begin position="181"/>
        <end position="205"/>
    </location>
</feature>
<protein>
    <recommendedName>
        <fullName evidence="5">Lipoprotein</fullName>
    </recommendedName>
</protein>
<feature type="signal peptide" evidence="2">
    <location>
        <begin position="1"/>
        <end position="20"/>
    </location>
</feature>
<name>A0A810L1L4_9ACTN</name>
<organism evidence="3 4">
    <name type="scientific">Actinocatenispora sera</name>
    <dbReference type="NCBI Taxonomy" id="390989"/>
    <lineage>
        <taxon>Bacteria</taxon>
        <taxon>Bacillati</taxon>
        <taxon>Actinomycetota</taxon>
        <taxon>Actinomycetes</taxon>
        <taxon>Micromonosporales</taxon>
        <taxon>Micromonosporaceae</taxon>
        <taxon>Actinocatenispora</taxon>
    </lineage>
</organism>
<evidence type="ECO:0000313" key="4">
    <source>
        <dbReference type="Proteomes" id="UP000680750"/>
    </source>
</evidence>
<dbReference type="PROSITE" id="PS51257">
    <property type="entry name" value="PROKAR_LIPOPROTEIN"/>
    <property type="match status" value="1"/>
</dbReference>
<dbReference type="Proteomes" id="UP000680750">
    <property type="component" value="Chromosome"/>
</dbReference>
<keyword evidence="2" id="KW-0732">Signal</keyword>
<dbReference type="AlphaFoldDB" id="A0A810L1L4"/>